<dbReference type="PANTHER" id="PTHR48098">
    <property type="entry name" value="ENTEROCHELIN ESTERASE-RELATED"/>
    <property type="match status" value="1"/>
</dbReference>
<proteinExistence type="inferred from homology"/>
<comment type="similarity">
    <text evidence="4">Belongs to the Fes family.</text>
</comment>
<evidence type="ECO:0000256" key="2">
    <source>
        <dbReference type="ARBA" id="ARBA00022490"/>
    </source>
</evidence>
<evidence type="ECO:0000259" key="5">
    <source>
        <dbReference type="Pfam" id="PF11806"/>
    </source>
</evidence>
<protein>
    <recommendedName>
        <fullName evidence="5">Enterochelin esterase N-terminal domain-containing protein</fullName>
    </recommendedName>
</protein>
<keyword evidence="3" id="KW-0378">Hydrolase</keyword>
<dbReference type="SUPFAM" id="SSF53474">
    <property type="entry name" value="alpha/beta-Hydrolases"/>
    <property type="match status" value="1"/>
</dbReference>
<dbReference type="EMBL" id="QFRA01000035">
    <property type="protein sequence ID" value="PZR03554.1"/>
    <property type="molecule type" value="Genomic_DNA"/>
</dbReference>
<dbReference type="Gene3D" id="3.40.50.1820">
    <property type="entry name" value="alpha/beta hydrolase"/>
    <property type="match status" value="1"/>
</dbReference>
<reference evidence="6 7" key="1">
    <citation type="submission" date="2017-08" db="EMBL/GenBank/DDBJ databases">
        <title>Infants hospitalized years apart are colonized by the same room-sourced microbial strains.</title>
        <authorList>
            <person name="Brooks B."/>
            <person name="Olm M.R."/>
            <person name="Firek B.A."/>
            <person name="Baker R."/>
            <person name="Thomas B.C."/>
            <person name="Morowitz M.J."/>
            <person name="Banfield J.F."/>
        </authorList>
    </citation>
    <scope>NUCLEOTIDE SEQUENCE [LARGE SCALE GENOMIC DNA]</scope>
    <source>
        <strain evidence="6">S2_003_000_R1_3</strain>
    </source>
</reference>
<sequence>MRSNPVVRPGPTATTRTLVFWWREPQAPAAHTSLSRGDGHRRRYDTVFFHLSGVHDHHDAALHRMTDHHGGWWSFTVTVPSDLCGSYYIMPAEAVPDEIVETPRHDDPHQQIDFRARWKALMKLMVVDPRAQIPPLLSLRSSCSAPGIDYSCHAKSSGIVRLDGALPEPGWDTANTSEVPADTTTTGFTPYTWHSSSEFFQDRRVWVRTPDGNQSDNQRRRPWLLILLDGHDWYETHTGFAPALHALEITGSIPEVTAVAVKTTDSADLGQNRLRDLGCNPGWRSALQDDLIPAITRDYEIADPYVIVAGQSLGGLCATDCVIESPETFHAAIGCSPSFWFPTPQGPRLPGPPGGLIAEKLQHQATLAALAQNDSRFFFDIGTGEGLMESHARTIVVELERAHICCHFDVSTHGHDPAAWRGALTRGLCFMAAQ</sequence>
<dbReference type="GO" id="GO:0006826">
    <property type="term" value="P:iron ion transport"/>
    <property type="evidence" value="ECO:0007669"/>
    <property type="project" value="InterPro"/>
</dbReference>
<evidence type="ECO:0000256" key="4">
    <source>
        <dbReference type="ARBA" id="ARBA00024201"/>
    </source>
</evidence>
<dbReference type="GO" id="GO:0008849">
    <property type="term" value="F:enterochelin esterase activity"/>
    <property type="evidence" value="ECO:0007669"/>
    <property type="project" value="InterPro"/>
</dbReference>
<dbReference type="AlphaFoldDB" id="A0A2W5UJU3"/>
<dbReference type="InterPro" id="IPR013783">
    <property type="entry name" value="Ig-like_fold"/>
</dbReference>
<dbReference type="InterPro" id="IPR021764">
    <property type="entry name" value="Enterochelin_esterase_N"/>
</dbReference>
<name>A0A2W5UJU3_9CORY</name>
<dbReference type="Pfam" id="PF11806">
    <property type="entry name" value="Enterochelin_N"/>
    <property type="match status" value="1"/>
</dbReference>
<keyword evidence="2" id="KW-0963">Cytoplasm</keyword>
<dbReference type="PANTHER" id="PTHR48098:SF3">
    <property type="entry name" value="IRON(III) ENTEROBACTIN ESTERASE"/>
    <property type="match status" value="1"/>
</dbReference>
<evidence type="ECO:0000256" key="3">
    <source>
        <dbReference type="ARBA" id="ARBA00022801"/>
    </source>
</evidence>
<dbReference type="Gene3D" id="2.60.40.10">
    <property type="entry name" value="Immunoglobulins"/>
    <property type="match status" value="1"/>
</dbReference>
<gene>
    <name evidence="6" type="ORF">DI525_09680</name>
</gene>
<dbReference type="Proteomes" id="UP000249432">
    <property type="component" value="Unassembled WGS sequence"/>
</dbReference>
<dbReference type="GO" id="GO:0005737">
    <property type="term" value="C:cytoplasm"/>
    <property type="evidence" value="ECO:0007669"/>
    <property type="project" value="UniProtKB-SubCell"/>
</dbReference>
<evidence type="ECO:0000256" key="1">
    <source>
        <dbReference type="ARBA" id="ARBA00004496"/>
    </source>
</evidence>
<dbReference type="InterPro" id="IPR050583">
    <property type="entry name" value="Mycobacterial_A85_antigen"/>
</dbReference>
<evidence type="ECO:0000313" key="6">
    <source>
        <dbReference type="EMBL" id="PZR03554.1"/>
    </source>
</evidence>
<comment type="caution">
    <text evidence="6">The sequence shown here is derived from an EMBL/GenBank/DDBJ whole genome shotgun (WGS) entry which is preliminary data.</text>
</comment>
<organism evidence="6 7">
    <name type="scientific">Corynebacterium kroppenstedtii</name>
    <dbReference type="NCBI Taxonomy" id="161879"/>
    <lineage>
        <taxon>Bacteria</taxon>
        <taxon>Bacillati</taxon>
        <taxon>Actinomycetota</taxon>
        <taxon>Actinomycetes</taxon>
        <taxon>Mycobacteriales</taxon>
        <taxon>Corynebacteriaceae</taxon>
        <taxon>Corynebacterium</taxon>
    </lineage>
</organism>
<dbReference type="GO" id="GO:0005506">
    <property type="term" value="F:iron ion binding"/>
    <property type="evidence" value="ECO:0007669"/>
    <property type="project" value="InterPro"/>
</dbReference>
<dbReference type="SUPFAM" id="SSF81296">
    <property type="entry name" value="E set domains"/>
    <property type="match status" value="1"/>
</dbReference>
<dbReference type="GO" id="GO:0005975">
    <property type="term" value="P:carbohydrate metabolic process"/>
    <property type="evidence" value="ECO:0007669"/>
    <property type="project" value="UniProtKB-ARBA"/>
</dbReference>
<accession>A0A2W5UJU3</accession>
<evidence type="ECO:0000313" key="7">
    <source>
        <dbReference type="Proteomes" id="UP000249432"/>
    </source>
</evidence>
<dbReference type="InterPro" id="IPR000801">
    <property type="entry name" value="Esterase-like"/>
</dbReference>
<comment type="subcellular location">
    <subcellularLocation>
        <location evidence="1">Cytoplasm</location>
    </subcellularLocation>
</comment>
<dbReference type="InterPro" id="IPR029058">
    <property type="entry name" value="AB_hydrolase_fold"/>
</dbReference>
<feature type="domain" description="Enterochelin esterase N-terminal" evidence="5">
    <location>
        <begin position="19"/>
        <end position="134"/>
    </location>
</feature>
<dbReference type="InterPro" id="IPR014756">
    <property type="entry name" value="Ig_E-set"/>
</dbReference>
<dbReference type="Pfam" id="PF00756">
    <property type="entry name" value="Esterase"/>
    <property type="match status" value="1"/>
</dbReference>